<dbReference type="PRINTS" id="PR00385">
    <property type="entry name" value="P450"/>
</dbReference>
<evidence type="ECO:0000256" key="3">
    <source>
        <dbReference type="ARBA" id="ARBA00022723"/>
    </source>
</evidence>
<dbReference type="CDD" id="cd20620">
    <property type="entry name" value="CYP132-like"/>
    <property type="match status" value="1"/>
</dbReference>
<accession>A0AAU2W4M2</accession>
<evidence type="ECO:0000313" key="9">
    <source>
        <dbReference type="EMBL" id="WTW74250.1"/>
    </source>
</evidence>
<dbReference type="PANTHER" id="PTHR24291">
    <property type="entry name" value="CYTOCHROME P450 FAMILY 4"/>
    <property type="match status" value="1"/>
</dbReference>
<dbReference type="EMBL" id="CP108315">
    <property type="protein sequence ID" value="WTW74250.1"/>
    <property type="molecule type" value="Genomic_DNA"/>
</dbReference>
<protein>
    <submittedName>
        <fullName evidence="9">Cytochrome P450</fullName>
    </submittedName>
</protein>
<dbReference type="GO" id="GO:0020037">
    <property type="term" value="F:heme binding"/>
    <property type="evidence" value="ECO:0007669"/>
    <property type="project" value="InterPro"/>
</dbReference>
<organism evidence="9">
    <name type="scientific">Streptomyces sp. NBC_00008</name>
    <dbReference type="NCBI Taxonomy" id="2903610"/>
    <lineage>
        <taxon>Bacteria</taxon>
        <taxon>Bacillati</taxon>
        <taxon>Actinomycetota</taxon>
        <taxon>Actinomycetes</taxon>
        <taxon>Kitasatosporales</taxon>
        <taxon>Streptomycetaceae</taxon>
        <taxon>Streptomyces</taxon>
    </lineage>
</organism>
<dbReference type="PANTHER" id="PTHR24291:SF50">
    <property type="entry name" value="BIFUNCTIONAL ALBAFLAVENONE MONOOXYGENASE_TERPENE SYNTHASE"/>
    <property type="match status" value="1"/>
</dbReference>
<evidence type="ECO:0000256" key="7">
    <source>
        <dbReference type="PIRSR" id="PIRSR602401-1"/>
    </source>
</evidence>
<comment type="cofactor">
    <cofactor evidence="7">
        <name>heme</name>
        <dbReference type="ChEBI" id="CHEBI:30413"/>
    </cofactor>
</comment>
<proteinExistence type="inferred from homology"/>
<evidence type="ECO:0000256" key="6">
    <source>
        <dbReference type="ARBA" id="ARBA00023033"/>
    </source>
</evidence>
<dbReference type="PRINTS" id="PR00463">
    <property type="entry name" value="EP450I"/>
</dbReference>
<keyword evidence="9" id="KW-0614">Plasmid</keyword>
<name>A0AAU2W4M2_9ACTN</name>
<dbReference type="GO" id="GO:0004497">
    <property type="term" value="F:monooxygenase activity"/>
    <property type="evidence" value="ECO:0007669"/>
    <property type="project" value="UniProtKB-KW"/>
</dbReference>
<dbReference type="GO" id="GO:0016705">
    <property type="term" value="F:oxidoreductase activity, acting on paired donors, with incorporation or reduction of molecular oxygen"/>
    <property type="evidence" value="ECO:0007669"/>
    <property type="project" value="InterPro"/>
</dbReference>
<evidence type="ECO:0000256" key="1">
    <source>
        <dbReference type="ARBA" id="ARBA00010617"/>
    </source>
</evidence>
<sequence>MTQVSTAPVAATAVPGPTGRLRAMLSMSGNPMDYFTGLRDQYGAVVSVPLGLRNLFLVSDPEAVSEILVNSHRTFTKATMSAGRGKWEAPLSVIFGNSLTTSDGDYHRKQRRLIQPMFHHERIAGYGRAFAEISDGIQSGWKDGQRLDMAAEMTELTLGVVSRTIFDVSLDSDMAHTVRTAIPRDEGPLRWDSLPFARYLAMLPLPGNKRFFAGRDQLDAIVYRLMDERRQSDAKGADLLSLLLEARDADTGKPMEDHQVRDEAVTMLMAGHETTANALTWSYHLLATHPEVRKRLHQEIDEVLGDRLPTVEDLPRLVWTDAVLNEAMRLYPPIMGMARRPLEDFELCGHRIPKDSFVAVVPWVIHRDPQWWPQPERFAPQRWLKDPTPADAADELTGHALRPGRPRLSYIPFGGGPRQCIGNTFAWMEGVMALATVGRDWEFEPVPGHTVETLARITIRPKNGMPLTARRRRPADARD</sequence>
<dbReference type="AlphaFoldDB" id="A0AAU2W4M2"/>
<evidence type="ECO:0000256" key="8">
    <source>
        <dbReference type="RuleBase" id="RU000461"/>
    </source>
</evidence>
<dbReference type="GO" id="GO:0005506">
    <property type="term" value="F:iron ion binding"/>
    <property type="evidence" value="ECO:0007669"/>
    <property type="project" value="InterPro"/>
</dbReference>
<evidence type="ECO:0000256" key="2">
    <source>
        <dbReference type="ARBA" id="ARBA00022617"/>
    </source>
</evidence>
<dbReference type="Gene3D" id="1.10.630.10">
    <property type="entry name" value="Cytochrome P450"/>
    <property type="match status" value="1"/>
</dbReference>
<evidence type="ECO:0000256" key="5">
    <source>
        <dbReference type="ARBA" id="ARBA00023004"/>
    </source>
</evidence>
<dbReference type="InterPro" id="IPR050196">
    <property type="entry name" value="Cytochrome_P450_Monoox"/>
</dbReference>
<feature type="binding site" description="axial binding residue" evidence="7">
    <location>
        <position position="420"/>
    </location>
    <ligand>
        <name>heme</name>
        <dbReference type="ChEBI" id="CHEBI:30413"/>
    </ligand>
    <ligandPart>
        <name>Fe</name>
        <dbReference type="ChEBI" id="CHEBI:18248"/>
    </ligandPart>
</feature>
<dbReference type="PROSITE" id="PS00086">
    <property type="entry name" value="CYTOCHROME_P450"/>
    <property type="match status" value="1"/>
</dbReference>
<keyword evidence="4 8" id="KW-0560">Oxidoreductase</keyword>
<geneLocation type="plasmid" evidence="9">
    <name>unnamed2</name>
</geneLocation>
<dbReference type="Pfam" id="PF00067">
    <property type="entry name" value="p450"/>
    <property type="match status" value="1"/>
</dbReference>
<keyword evidence="2 7" id="KW-0349">Heme</keyword>
<keyword evidence="6 8" id="KW-0503">Monooxygenase</keyword>
<reference evidence="9" key="1">
    <citation type="submission" date="2022-10" db="EMBL/GenBank/DDBJ databases">
        <title>The complete genomes of actinobacterial strains from the NBC collection.</title>
        <authorList>
            <person name="Joergensen T.S."/>
            <person name="Alvarez Arevalo M."/>
            <person name="Sterndorff E.B."/>
            <person name="Faurdal D."/>
            <person name="Vuksanovic O."/>
            <person name="Mourched A.-S."/>
            <person name="Charusanti P."/>
            <person name="Shaw S."/>
            <person name="Blin K."/>
            <person name="Weber T."/>
        </authorList>
    </citation>
    <scope>NUCLEOTIDE SEQUENCE</scope>
    <source>
        <strain evidence="9">NBC_00008</strain>
        <plasmid evidence="9">unnamed2</plasmid>
    </source>
</reference>
<dbReference type="RefSeq" id="WP_331724958.1">
    <property type="nucleotide sequence ID" value="NZ_CP108315.1"/>
</dbReference>
<dbReference type="InterPro" id="IPR017972">
    <property type="entry name" value="Cyt_P450_CS"/>
</dbReference>
<dbReference type="InterPro" id="IPR002401">
    <property type="entry name" value="Cyt_P450_E_grp-I"/>
</dbReference>
<keyword evidence="5 7" id="KW-0408">Iron</keyword>
<dbReference type="SUPFAM" id="SSF48264">
    <property type="entry name" value="Cytochrome P450"/>
    <property type="match status" value="1"/>
</dbReference>
<keyword evidence="3 7" id="KW-0479">Metal-binding</keyword>
<evidence type="ECO:0000256" key="4">
    <source>
        <dbReference type="ARBA" id="ARBA00023002"/>
    </source>
</evidence>
<comment type="similarity">
    <text evidence="1 8">Belongs to the cytochrome P450 family.</text>
</comment>
<gene>
    <name evidence="9" type="ORF">OG398_38920</name>
</gene>
<dbReference type="InterPro" id="IPR001128">
    <property type="entry name" value="Cyt_P450"/>
</dbReference>
<dbReference type="InterPro" id="IPR036396">
    <property type="entry name" value="Cyt_P450_sf"/>
</dbReference>